<dbReference type="GO" id="GO:0009882">
    <property type="term" value="F:blue light photoreceptor activity"/>
    <property type="evidence" value="ECO:0007669"/>
    <property type="project" value="InterPro"/>
</dbReference>
<dbReference type="SUPFAM" id="SSF54975">
    <property type="entry name" value="Acylphosphatase/BLUF domain-like"/>
    <property type="match status" value="1"/>
</dbReference>
<comment type="caution">
    <text evidence="2">The sequence shown here is derived from an EMBL/GenBank/DDBJ whole genome shotgun (WGS) entry which is preliminary data.</text>
</comment>
<evidence type="ECO:0000313" key="3">
    <source>
        <dbReference type="Proteomes" id="UP000027471"/>
    </source>
</evidence>
<dbReference type="PROSITE" id="PS50925">
    <property type="entry name" value="BLUF"/>
    <property type="match status" value="1"/>
</dbReference>
<gene>
    <name evidence="2" type="ORF">DT23_01365</name>
</gene>
<dbReference type="GO" id="GO:0071949">
    <property type="term" value="F:FAD binding"/>
    <property type="evidence" value="ECO:0007669"/>
    <property type="project" value="InterPro"/>
</dbReference>
<dbReference type="InterPro" id="IPR036046">
    <property type="entry name" value="Acylphosphatase-like_dom_sf"/>
</dbReference>
<dbReference type="AlphaFoldDB" id="A0A074K1N9"/>
<dbReference type="RefSeq" id="WP_051696958.1">
    <property type="nucleotide sequence ID" value="NZ_AUNB01000001.1"/>
</dbReference>
<accession>A0A074K1N9</accession>
<dbReference type="OrthoDB" id="196105at2"/>
<dbReference type="Proteomes" id="UP000027471">
    <property type="component" value="Unassembled WGS sequence"/>
</dbReference>
<dbReference type="STRING" id="1353528.DT23_01365"/>
<name>A0A074K1N9_9RHOB</name>
<organism evidence="2 3">
    <name type="scientific">Thioclava indica</name>
    <dbReference type="NCBI Taxonomy" id="1353528"/>
    <lineage>
        <taxon>Bacteria</taxon>
        <taxon>Pseudomonadati</taxon>
        <taxon>Pseudomonadota</taxon>
        <taxon>Alphaproteobacteria</taxon>
        <taxon>Rhodobacterales</taxon>
        <taxon>Paracoccaceae</taxon>
        <taxon>Thioclava</taxon>
    </lineage>
</organism>
<dbReference type="SMR" id="A0A074K1N9"/>
<sequence length="164" mass="18063">MEFVHLLYRSVPTFADFDDSDRDILRAALLNNAAQGITGYLWRTGDQFVQALHGPADAVDALYQRLGKDSRHADMDLLLRAPAPSDSPFEGWSMGYDHFIDSELGLECDLDGTRPTLSPDRVQGVWAGLVRAAHSAMQFGSIQPLARAPRESEGDYLARISAAQ</sequence>
<dbReference type="Gene3D" id="3.30.70.100">
    <property type="match status" value="1"/>
</dbReference>
<dbReference type="EMBL" id="AUNB01000001">
    <property type="protein sequence ID" value="KEO61648.1"/>
    <property type="molecule type" value="Genomic_DNA"/>
</dbReference>
<dbReference type="SMART" id="SM01034">
    <property type="entry name" value="BLUF"/>
    <property type="match status" value="1"/>
</dbReference>
<reference evidence="2 3" key="1">
    <citation type="journal article" date="2015" name="Antonie Van Leeuwenhoek">
        <title>Thioclava indica sp. nov., isolated from surface seawater of the Indian Ocean.</title>
        <authorList>
            <person name="Liu Y."/>
            <person name="Lai Q."/>
            <person name="Du J."/>
            <person name="Xu H."/>
            <person name="Jiang L."/>
            <person name="Shao Z."/>
        </authorList>
    </citation>
    <scope>NUCLEOTIDE SEQUENCE [LARGE SCALE GENOMIC DNA]</scope>
    <source>
        <strain evidence="2 3">DT23-4</strain>
    </source>
</reference>
<keyword evidence="3" id="KW-1185">Reference proteome</keyword>
<protein>
    <recommendedName>
        <fullName evidence="1">BLUF domain-containing protein</fullName>
    </recommendedName>
</protein>
<proteinExistence type="predicted"/>
<evidence type="ECO:0000313" key="2">
    <source>
        <dbReference type="EMBL" id="KEO61648.1"/>
    </source>
</evidence>
<feature type="domain" description="BLUF" evidence="1">
    <location>
        <begin position="3"/>
        <end position="95"/>
    </location>
</feature>
<dbReference type="InterPro" id="IPR007024">
    <property type="entry name" value="BLUF_domain"/>
</dbReference>
<dbReference type="eggNOG" id="COG0233">
    <property type="taxonomic scope" value="Bacteria"/>
</dbReference>
<dbReference type="Pfam" id="PF04940">
    <property type="entry name" value="BLUF"/>
    <property type="match status" value="1"/>
</dbReference>
<evidence type="ECO:0000259" key="1">
    <source>
        <dbReference type="PROSITE" id="PS50925"/>
    </source>
</evidence>